<feature type="active site" description="Nucleophile" evidence="3">
    <location>
        <position position="25"/>
    </location>
</feature>
<dbReference type="GO" id="GO:0005737">
    <property type="term" value="C:cytoplasm"/>
    <property type="evidence" value="ECO:0007669"/>
    <property type="project" value="TreeGrafter"/>
</dbReference>
<dbReference type="GeneID" id="100900565"/>
<dbReference type="Proteomes" id="UP000694867">
    <property type="component" value="Unplaced"/>
</dbReference>
<keyword evidence="6" id="KW-1185">Reference proteome</keyword>
<proteinExistence type="inferred from homology"/>
<evidence type="ECO:0000313" key="6">
    <source>
        <dbReference type="Proteomes" id="UP000694867"/>
    </source>
</evidence>
<keyword evidence="5" id="KW-0460">Magnesium</keyword>
<feature type="binding site" evidence="5">
    <location>
        <position position="25"/>
    </location>
    <ligand>
        <name>Mg(2+)</name>
        <dbReference type="ChEBI" id="CHEBI:18420"/>
    </ligand>
</feature>
<dbReference type="Pfam" id="PF13242">
    <property type="entry name" value="Hydrolase_like"/>
    <property type="match status" value="1"/>
</dbReference>
<dbReference type="InterPro" id="IPR023214">
    <property type="entry name" value="HAD_sf"/>
</dbReference>
<organism evidence="6 7">
    <name type="scientific">Galendromus occidentalis</name>
    <name type="common">western predatory mite</name>
    <dbReference type="NCBI Taxonomy" id="34638"/>
    <lineage>
        <taxon>Eukaryota</taxon>
        <taxon>Metazoa</taxon>
        <taxon>Ecdysozoa</taxon>
        <taxon>Arthropoda</taxon>
        <taxon>Chelicerata</taxon>
        <taxon>Arachnida</taxon>
        <taxon>Acari</taxon>
        <taxon>Parasitiformes</taxon>
        <taxon>Mesostigmata</taxon>
        <taxon>Gamasina</taxon>
        <taxon>Phytoseioidea</taxon>
        <taxon>Phytoseiidae</taxon>
        <taxon>Typhlodrominae</taxon>
        <taxon>Galendromus</taxon>
    </lineage>
</organism>
<sequence length="291" mass="32193">MSSLLTKSKWLELSPKLKYVLSDCDGVLWNGDCAIPGAREFIATLRKDGKRVCFVTNNSTKTREQILEKCTKMKFGTSLEDVYGTAYATAAYLKMLGVGSVYLVGSPALHYEMTALGIRSTGLGPDELGGNWNSWLSIKLEDGIQAVVAGFDEHFSLAKVCRAASYLRNPDCHFIVTNRDQSLPSERKDLVLPGTGCIISSLETAAGRPPIVVGKPYPTMIELLKKQFPDLDPENTLFIGDRLNTDIELGRRQGFKTLLVETGVHNRKDIDPLKAPTYYVPSLNDLYGYMQ</sequence>
<dbReference type="NCBIfam" id="TIGR01452">
    <property type="entry name" value="PGP_euk"/>
    <property type="match status" value="1"/>
</dbReference>
<accession>A0AAJ6QXW5</accession>
<dbReference type="Gene3D" id="3.40.50.1000">
    <property type="entry name" value="HAD superfamily/HAD-like"/>
    <property type="match status" value="2"/>
</dbReference>
<name>A0AAJ6QXW5_9ACAR</name>
<evidence type="ECO:0000256" key="3">
    <source>
        <dbReference type="PIRSR" id="PIRSR000915-1"/>
    </source>
</evidence>
<dbReference type="GO" id="GO:0046872">
    <property type="term" value="F:metal ion binding"/>
    <property type="evidence" value="ECO:0007669"/>
    <property type="project" value="UniProtKB-KW"/>
</dbReference>
<dbReference type="PANTHER" id="PTHR19288:SF93">
    <property type="entry name" value="FI11325P-RELATED"/>
    <property type="match status" value="1"/>
</dbReference>
<gene>
    <name evidence="7" type="primary">LOC100900565</name>
</gene>
<dbReference type="SUPFAM" id="SSF56784">
    <property type="entry name" value="HAD-like"/>
    <property type="match status" value="1"/>
</dbReference>
<reference evidence="7" key="1">
    <citation type="submission" date="2025-08" db="UniProtKB">
        <authorList>
            <consortium name="RefSeq"/>
        </authorList>
    </citation>
    <scope>IDENTIFICATION</scope>
</reference>
<feature type="binding site" evidence="5">
    <location>
        <position position="23"/>
    </location>
    <ligand>
        <name>Mg(2+)</name>
        <dbReference type="ChEBI" id="CHEBI:18420"/>
    </ligand>
</feature>
<dbReference type="PIRSF" id="PIRSF000915">
    <property type="entry name" value="PGP-type_phosphatase"/>
    <property type="match status" value="1"/>
</dbReference>
<feature type="binding site" evidence="5">
    <location>
        <position position="241"/>
    </location>
    <ligand>
        <name>Mg(2+)</name>
        <dbReference type="ChEBI" id="CHEBI:18420"/>
    </ligand>
</feature>
<dbReference type="GO" id="GO:0016791">
    <property type="term" value="F:phosphatase activity"/>
    <property type="evidence" value="ECO:0007669"/>
    <property type="project" value="InterPro"/>
</dbReference>
<comment type="cofactor">
    <cofactor evidence="5">
        <name>Mg(2+)</name>
        <dbReference type="ChEBI" id="CHEBI:18420"/>
    </cofactor>
    <text evidence="5">Divalent metal ions. Mg(2+) is the most effective.</text>
</comment>
<dbReference type="Pfam" id="PF13344">
    <property type="entry name" value="Hydrolase_6"/>
    <property type="match status" value="1"/>
</dbReference>
<dbReference type="NCBIfam" id="TIGR01460">
    <property type="entry name" value="HAD-SF-IIA"/>
    <property type="match status" value="1"/>
</dbReference>
<evidence type="ECO:0000256" key="5">
    <source>
        <dbReference type="PIRSR" id="PIRSR000915-3"/>
    </source>
</evidence>
<evidence type="ECO:0000256" key="1">
    <source>
        <dbReference type="ARBA" id="ARBA00022801"/>
    </source>
</evidence>
<dbReference type="InterPro" id="IPR006357">
    <property type="entry name" value="HAD-SF_hydro_IIA"/>
</dbReference>
<keyword evidence="1 2" id="KW-0378">Hydrolase</keyword>
<protein>
    <submittedName>
        <fullName evidence="7">Glycerol-3-phosphate phosphatase</fullName>
    </submittedName>
</protein>
<comment type="similarity">
    <text evidence="2">Belongs to the HAD-like hydrolase superfamily.</text>
</comment>
<dbReference type="AlphaFoldDB" id="A0AAJ6QXW5"/>
<feature type="binding site" evidence="4">
    <location>
        <position position="215"/>
    </location>
    <ligand>
        <name>substrate</name>
    </ligand>
</feature>
<evidence type="ECO:0000256" key="4">
    <source>
        <dbReference type="PIRSR" id="PIRSR000915-2"/>
    </source>
</evidence>
<keyword evidence="5" id="KW-0479">Metal-binding</keyword>
<dbReference type="InterPro" id="IPR006349">
    <property type="entry name" value="PGP_euk"/>
</dbReference>
<dbReference type="InterPro" id="IPR036412">
    <property type="entry name" value="HAD-like_sf"/>
</dbReference>
<dbReference type="RefSeq" id="XP_003747299.1">
    <property type="nucleotide sequence ID" value="XM_003747251.2"/>
</dbReference>
<feature type="active site" description="Nucleophile" evidence="3">
    <location>
        <position position="23"/>
    </location>
</feature>
<evidence type="ECO:0000256" key="2">
    <source>
        <dbReference type="PIRNR" id="PIRNR000915"/>
    </source>
</evidence>
<dbReference type="KEGG" id="goe:100900565"/>
<dbReference type="PANTHER" id="PTHR19288">
    <property type="entry name" value="4-NITROPHENYLPHOSPHATASE-RELATED"/>
    <property type="match status" value="1"/>
</dbReference>
<evidence type="ECO:0000313" key="7">
    <source>
        <dbReference type="RefSeq" id="XP_003747299.1"/>
    </source>
</evidence>